<dbReference type="SMART" id="SM00563">
    <property type="entry name" value="PlsC"/>
    <property type="match status" value="1"/>
</dbReference>
<sequence>MRKLAGYIFTPVHYLFFGLLLLLFHPIQWLCLKLGGYHAHKRSVDILNYLLTGTYCVMGSRARFINNENLPEGRPILFVANHQSMYDIPPLVWNLRRYHAKFISKLELTRGIPSISFNLKHGGAANIDRKDAKQSTGEILKLAQKMREQKWSAIIFPEGTRSKDGHMKRFAAGGTGIILKKVPDVLLVPIVIKGSWELTRYGSFPLSFGEKMSWTVLKPIEPAGRTAEEVLKEAESAIAFTAVPPASC</sequence>
<proteinExistence type="predicted"/>
<feature type="transmembrane region" description="Helical" evidence="6">
    <location>
        <begin position="12"/>
        <end position="32"/>
    </location>
</feature>
<evidence type="ECO:0000256" key="4">
    <source>
        <dbReference type="ARBA" id="ARBA00023098"/>
    </source>
</evidence>
<dbReference type="SUPFAM" id="SSF69593">
    <property type="entry name" value="Glycerol-3-phosphate (1)-acyltransferase"/>
    <property type="match status" value="1"/>
</dbReference>
<feature type="domain" description="Phospholipid/glycerol acyltransferase" evidence="7">
    <location>
        <begin position="76"/>
        <end position="195"/>
    </location>
</feature>
<dbReference type="Pfam" id="PF01553">
    <property type="entry name" value="Acyltransferase"/>
    <property type="match status" value="1"/>
</dbReference>
<dbReference type="CDD" id="cd07989">
    <property type="entry name" value="LPLAT_AGPAT-like"/>
    <property type="match status" value="1"/>
</dbReference>
<keyword evidence="2" id="KW-0444">Lipid biosynthesis</keyword>
<name>A0A7K1U1G4_9BACT</name>
<keyword evidence="5 8" id="KW-0012">Acyltransferase</keyword>
<evidence type="ECO:0000256" key="5">
    <source>
        <dbReference type="ARBA" id="ARBA00023315"/>
    </source>
</evidence>
<evidence type="ECO:0000256" key="1">
    <source>
        <dbReference type="ARBA" id="ARBA00005189"/>
    </source>
</evidence>
<dbReference type="PANTHER" id="PTHR10434">
    <property type="entry name" value="1-ACYL-SN-GLYCEROL-3-PHOSPHATE ACYLTRANSFERASE"/>
    <property type="match status" value="1"/>
</dbReference>
<keyword evidence="6" id="KW-1133">Transmembrane helix</keyword>
<evidence type="ECO:0000256" key="2">
    <source>
        <dbReference type="ARBA" id="ARBA00022516"/>
    </source>
</evidence>
<keyword evidence="4" id="KW-0443">Lipid metabolism</keyword>
<evidence type="ECO:0000256" key="6">
    <source>
        <dbReference type="SAM" id="Phobius"/>
    </source>
</evidence>
<gene>
    <name evidence="8" type="ORF">GO493_08075</name>
</gene>
<keyword evidence="3 8" id="KW-0808">Transferase</keyword>
<evidence type="ECO:0000313" key="9">
    <source>
        <dbReference type="Proteomes" id="UP000461730"/>
    </source>
</evidence>
<evidence type="ECO:0000256" key="3">
    <source>
        <dbReference type="ARBA" id="ARBA00022679"/>
    </source>
</evidence>
<evidence type="ECO:0000313" key="8">
    <source>
        <dbReference type="EMBL" id="MVT08214.1"/>
    </source>
</evidence>
<dbReference type="GO" id="GO:0006654">
    <property type="term" value="P:phosphatidic acid biosynthetic process"/>
    <property type="evidence" value="ECO:0007669"/>
    <property type="project" value="TreeGrafter"/>
</dbReference>
<dbReference type="RefSeq" id="WP_157305624.1">
    <property type="nucleotide sequence ID" value="NZ_WRXN01000002.1"/>
</dbReference>
<comment type="pathway">
    <text evidence="1">Lipid metabolism.</text>
</comment>
<keyword evidence="6" id="KW-0812">Transmembrane</keyword>
<dbReference type="Proteomes" id="UP000461730">
    <property type="component" value="Unassembled WGS sequence"/>
</dbReference>
<dbReference type="GO" id="GO:0003841">
    <property type="term" value="F:1-acylglycerol-3-phosphate O-acyltransferase activity"/>
    <property type="evidence" value="ECO:0007669"/>
    <property type="project" value="TreeGrafter"/>
</dbReference>
<evidence type="ECO:0000259" key="7">
    <source>
        <dbReference type="SMART" id="SM00563"/>
    </source>
</evidence>
<keyword evidence="6" id="KW-0472">Membrane</keyword>
<organism evidence="8 9">
    <name type="scientific">Chitinophaga tropicalis</name>
    <dbReference type="NCBI Taxonomy" id="2683588"/>
    <lineage>
        <taxon>Bacteria</taxon>
        <taxon>Pseudomonadati</taxon>
        <taxon>Bacteroidota</taxon>
        <taxon>Chitinophagia</taxon>
        <taxon>Chitinophagales</taxon>
        <taxon>Chitinophagaceae</taxon>
        <taxon>Chitinophaga</taxon>
    </lineage>
</organism>
<reference evidence="8 9" key="1">
    <citation type="submission" date="2019-12" db="EMBL/GenBank/DDBJ databases">
        <title>Chitinophaga sp. strain ysch24 (GDMCC 1.1355), whole genome shotgun sequence.</title>
        <authorList>
            <person name="Zhang X."/>
        </authorList>
    </citation>
    <scope>NUCLEOTIDE SEQUENCE [LARGE SCALE GENOMIC DNA]</scope>
    <source>
        <strain evidence="9">ysch24</strain>
    </source>
</reference>
<protein>
    <submittedName>
        <fullName evidence="8">1-acyl-sn-glycerol-3-phosphate acyltransferase</fullName>
    </submittedName>
</protein>
<dbReference type="PANTHER" id="PTHR10434:SF64">
    <property type="entry name" value="1-ACYL-SN-GLYCEROL-3-PHOSPHATE ACYLTRANSFERASE-RELATED"/>
    <property type="match status" value="1"/>
</dbReference>
<keyword evidence="9" id="KW-1185">Reference proteome</keyword>
<dbReference type="EMBL" id="WRXN01000002">
    <property type="protein sequence ID" value="MVT08214.1"/>
    <property type="molecule type" value="Genomic_DNA"/>
</dbReference>
<accession>A0A7K1U1G4</accession>
<comment type="caution">
    <text evidence="8">The sequence shown here is derived from an EMBL/GenBank/DDBJ whole genome shotgun (WGS) entry which is preliminary data.</text>
</comment>
<dbReference type="InterPro" id="IPR002123">
    <property type="entry name" value="Plipid/glycerol_acylTrfase"/>
</dbReference>
<dbReference type="AlphaFoldDB" id="A0A7K1U1G4"/>